<reference evidence="2 3" key="1">
    <citation type="journal article" date="2016" name="Nat. Commun.">
        <title>Thousands of microbial genomes shed light on interconnected biogeochemical processes in an aquifer system.</title>
        <authorList>
            <person name="Anantharaman K."/>
            <person name="Brown C.T."/>
            <person name="Hug L.A."/>
            <person name="Sharon I."/>
            <person name="Castelle C.J."/>
            <person name="Probst A.J."/>
            <person name="Thomas B.C."/>
            <person name="Singh A."/>
            <person name="Wilkins M.J."/>
            <person name="Karaoz U."/>
            <person name="Brodie E.L."/>
            <person name="Williams K.H."/>
            <person name="Hubbard S.S."/>
            <person name="Banfield J.F."/>
        </authorList>
    </citation>
    <scope>NUCLEOTIDE SEQUENCE [LARGE SCALE GENOMIC DNA]</scope>
</reference>
<dbReference type="AlphaFoldDB" id="A0A1G2E356"/>
<accession>A0A1G2E356</accession>
<gene>
    <name evidence="2" type="ORF">A2626_01460</name>
</gene>
<keyword evidence="1" id="KW-0812">Transmembrane</keyword>
<evidence type="ECO:0000313" key="2">
    <source>
        <dbReference type="EMBL" id="OGZ20284.1"/>
    </source>
</evidence>
<proteinExistence type="predicted"/>
<sequence length="124" mass="14473">MGFEILIFGFKKMVEIIALIILIGSFAGMALIACRKIPVLVALPLRGNIIPRIFVSLKARIKNNETIRSFSAETILQRYLSKIMVFMLKIENKIGEWLMRSRQRNIEKKKKFPGDYWQKIMKKK</sequence>
<dbReference type="Proteomes" id="UP000177360">
    <property type="component" value="Unassembled WGS sequence"/>
</dbReference>
<evidence type="ECO:0000313" key="3">
    <source>
        <dbReference type="Proteomes" id="UP000177360"/>
    </source>
</evidence>
<dbReference type="EMBL" id="MHLZ01000005">
    <property type="protein sequence ID" value="OGZ20284.1"/>
    <property type="molecule type" value="Genomic_DNA"/>
</dbReference>
<keyword evidence="1" id="KW-1133">Transmembrane helix</keyword>
<organism evidence="2 3">
    <name type="scientific">Candidatus Nealsonbacteria bacterium RIFCSPHIGHO2_01_FULL_38_55</name>
    <dbReference type="NCBI Taxonomy" id="1801664"/>
    <lineage>
        <taxon>Bacteria</taxon>
        <taxon>Candidatus Nealsoniibacteriota</taxon>
    </lineage>
</organism>
<comment type="caution">
    <text evidence="2">The sequence shown here is derived from an EMBL/GenBank/DDBJ whole genome shotgun (WGS) entry which is preliminary data.</text>
</comment>
<protein>
    <submittedName>
        <fullName evidence="2">Uncharacterized protein</fullName>
    </submittedName>
</protein>
<name>A0A1G2E356_9BACT</name>
<keyword evidence="1" id="KW-0472">Membrane</keyword>
<feature type="transmembrane region" description="Helical" evidence="1">
    <location>
        <begin position="16"/>
        <end position="34"/>
    </location>
</feature>
<evidence type="ECO:0000256" key="1">
    <source>
        <dbReference type="SAM" id="Phobius"/>
    </source>
</evidence>